<dbReference type="EMBL" id="JAVFKD010000015">
    <property type="protein sequence ID" value="KAK5989452.1"/>
    <property type="molecule type" value="Genomic_DNA"/>
</dbReference>
<accession>A0ABR0SBA6</accession>
<evidence type="ECO:0000313" key="2">
    <source>
        <dbReference type="Proteomes" id="UP001338125"/>
    </source>
</evidence>
<comment type="caution">
    <text evidence="1">The sequence shown here is derived from an EMBL/GenBank/DDBJ whole genome shotgun (WGS) entry which is preliminary data.</text>
</comment>
<name>A0ABR0SBA6_9HYPO</name>
<reference evidence="1 2" key="1">
    <citation type="submission" date="2024-01" db="EMBL/GenBank/DDBJ databases">
        <title>Complete genome of Cladobotryum mycophilum ATHUM6906.</title>
        <authorList>
            <person name="Christinaki A.C."/>
            <person name="Myridakis A.I."/>
            <person name="Kouvelis V.N."/>
        </authorList>
    </citation>
    <scope>NUCLEOTIDE SEQUENCE [LARGE SCALE GENOMIC DNA]</scope>
    <source>
        <strain evidence="1 2">ATHUM6906</strain>
    </source>
</reference>
<proteinExistence type="predicted"/>
<gene>
    <name evidence="1" type="ORF">PT974_10971</name>
</gene>
<evidence type="ECO:0000313" key="1">
    <source>
        <dbReference type="EMBL" id="KAK5989452.1"/>
    </source>
</evidence>
<sequence length="115" mass="13066">MAVSSLTLNALLQGENLEEVKQNAHELVRFTDQFPETLPFMHPVSEDELWSMIKLSEDIGRSLDKIVTLRKPIPHTAEIQVEASCASSCIPDRPQMKRVCCHLPHHPKRIQRASN</sequence>
<organism evidence="1 2">
    <name type="scientific">Cladobotryum mycophilum</name>
    <dbReference type="NCBI Taxonomy" id="491253"/>
    <lineage>
        <taxon>Eukaryota</taxon>
        <taxon>Fungi</taxon>
        <taxon>Dikarya</taxon>
        <taxon>Ascomycota</taxon>
        <taxon>Pezizomycotina</taxon>
        <taxon>Sordariomycetes</taxon>
        <taxon>Hypocreomycetidae</taxon>
        <taxon>Hypocreales</taxon>
        <taxon>Hypocreaceae</taxon>
        <taxon>Cladobotryum</taxon>
    </lineage>
</organism>
<protein>
    <submittedName>
        <fullName evidence="1">Uncharacterized protein</fullName>
    </submittedName>
</protein>
<keyword evidence="2" id="KW-1185">Reference proteome</keyword>
<dbReference type="Proteomes" id="UP001338125">
    <property type="component" value="Unassembled WGS sequence"/>
</dbReference>